<name>A0A803MVD2_CHEQI</name>
<evidence type="ECO:0008006" key="3">
    <source>
        <dbReference type="Google" id="ProtNLM"/>
    </source>
</evidence>
<dbReference type="PANTHER" id="PTHR28141">
    <property type="entry name" value="2',3'-CYCLIC-NUCLEOTIDE 3'-PHOSPHODIESTERASE"/>
    <property type="match status" value="1"/>
</dbReference>
<reference evidence="1" key="1">
    <citation type="journal article" date="2017" name="Nature">
        <title>The genome of Chenopodium quinoa.</title>
        <authorList>
            <person name="Jarvis D.E."/>
            <person name="Ho Y.S."/>
            <person name="Lightfoot D.J."/>
            <person name="Schmoeckel S.M."/>
            <person name="Li B."/>
            <person name="Borm T.J.A."/>
            <person name="Ohyanagi H."/>
            <person name="Mineta K."/>
            <person name="Michell C.T."/>
            <person name="Saber N."/>
            <person name="Kharbatia N.M."/>
            <person name="Rupper R.R."/>
            <person name="Sharp A.R."/>
            <person name="Dally N."/>
            <person name="Boughton B.A."/>
            <person name="Woo Y.H."/>
            <person name="Gao G."/>
            <person name="Schijlen E.G.W.M."/>
            <person name="Guo X."/>
            <person name="Momin A.A."/>
            <person name="Negrao S."/>
            <person name="Al-Babili S."/>
            <person name="Gehring C."/>
            <person name="Roessner U."/>
            <person name="Jung C."/>
            <person name="Murphy K."/>
            <person name="Arold S.T."/>
            <person name="Gojobori T."/>
            <person name="van der Linden C.G."/>
            <person name="van Loo E.N."/>
            <person name="Jellen E.N."/>
            <person name="Maughan P.J."/>
            <person name="Tester M."/>
        </authorList>
    </citation>
    <scope>NUCLEOTIDE SEQUENCE [LARGE SCALE GENOMIC DNA]</scope>
    <source>
        <strain evidence="1">cv. PI 614886</strain>
    </source>
</reference>
<evidence type="ECO:0000313" key="1">
    <source>
        <dbReference type="EnsemblPlants" id="AUR62035859-RA:cds"/>
    </source>
</evidence>
<dbReference type="AlphaFoldDB" id="A0A803MVD2"/>
<sequence>METQPHAYSVWAIPPEHVKKRLKKLMDTLRSEFGGPELVPHLTVVRAVTLTPEDALEKFRLACNGLKAYSVQASGISTGTCPYLLFDATPEVHRSNAMLLLPLA</sequence>
<dbReference type="EnsemblPlants" id="AUR62035859-RA">
    <property type="protein sequence ID" value="AUR62035859-RA:cds"/>
    <property type="gene ID" value="AUR62035859"/>
</dbReference>
<proteinExistence type="predicted"/>
<dbReference type="InterPro" id="IPR009097">
    <property type="entry name" value="Cyclic_Pdiesterase"/>
</dbReference>
<dbReference type="GO" id="GO:0004113">
    <property type="term" value="F:2',3'-cyclic-nucleotide 3'-phosphodiesterase activity"/>
    <property type="evidence" value="ECO:0007669"/>
    <property type="project" value="TreeGrafter"/>
</dbReference>
<keyword evidence="2" id="KW-1185">Reference proteome</keyword>
<dbReference type="Proteomes" id="UP000596660">
    <property type="component" value="Unplaced"/>
</dbReference>
<evidence type="ECO:0000313" key="2">
    <source>
        <dbReference type="Proteomes" id="UP000596660"/>
    </source>
</evidence>
<accession>A0A803MVD2</accession>
<dbReference type="OMA" id="KFRLACN"/>
<reference evidence="1" key="2">
    <citation type="submission" date="2021-03" db="UniProtKB">
        <authorList>
            <consortium name="EnsemblPlants"/>
        </authorList>
    </citation>
    <scope>IDENTIFICATION</scope>
</reference>
<dbReference type="SUPFAM" id="SSF55144">
    <property type="entry name" value="LigT-like"/>
    <property type="match status" value="1"/>
</dbReference>
<organism evidence="1 2">
    <name type="scientific">Chenopodium quinoa</name>
    <name type="common">Quinoa</name>
    <dbReference type="NCBI Taxonomy" id="63459"/>
    <lineage>
        <taxon>Eukaryota</taxon>
        <taxon>Viridiplantae</taxon>
        <taxon>Streptophyta</taxon>
        <taxon>Embryophyta</taxon>
        <taxon>Tracheophyta</taxon>
        <taxon>Spermatophyta</taxon>
        <taxon>Magnoliopsida</taxon>
        <taxon>eudicotyledons</taxon>
        <taxon>Gunneridae</taxon>
        <taxon>Pentapetalae</taxon>
        <taxon>Caryophyllales</taxon>
        <taxon>Chenopodiaceae</taxon>
        <taxon>Chenopodioideae</taxon>
        <taxon>Atripliceae</taxon>
        <taxon>Chenopodium</taxon>
    </lineage>
</organism>
<dbReference type="Gene3D" id="3.90.1140.10">
    <property type="entry name" value="Cyclic phosphodiesterase"/>
    <property type="match status" value="1"/>
</dbReference>
<protein>
    <recommendedName>
        <fullName evidence="3">RNA ligase/cyclic nucleotide phosphodiesterase family protein</fullName>
    </recommendedName>
</protein>
<dbReference type="InterPro" id="IPR012386">
    <property type="entry name" value="Cyclic-nucl_3Pdiesterase"/>
</dbReference>
<dbReference type="Gramene" id="AUR62035859-RA">
    <property type="protein sequence ID" value="AUR62035859-RA:cds"/>
    <property type="gene ID" value="AUR62035859"/>
</dbReference>
<dbReference type="PANTHER" id="PTHR28141:SF1">
    <property type="entry name" value="2',3'-CYCLIC-NUCLEOTIDE 3'-PHOSPHODIESTERASE"/>
    <property type="match status" value="1"/>
</dbReference>
<dbReference type="GO" id="GO:0009187">
    <property type="term" value="P:cyclic nucleotide metabolic process"/>
    <property type="evidence" value="ECO:0007669"/>
    <property type="project" value="TreeGrafter"/>
</dbReference>